<protein>
    <submittedName>
        <fullName evidence="4">Pyruvate ferredoxin/flavodoxin oxidoreductase</fullName>
    </submittedName>
</protein>
<evidence type="ECO:0000313" key="5">
    <source>
        <dbReference type="Proteomes" id="UP000032809"/>
    </source>
</evidence>
<organism evidence="4 5">
    <name type="scientific">Defluviitoga tunisiensis</name>
    <dbReference type="NCBI Taxonomy" id="1006576"/>
    <lineage>
        <taxon>Bacteria</taxon>
        <taxon>Thermotogati</taxon>
        <taxon>Thermotogota</taxon>
        <taxon>Thermotogae</taxon>
        <taxon>Petrotogales</taxon>
        <taxon>Petrotogaceae</taxon>
        <taxon>Defluviitoga</taxon>
    </lineage>
</organism>
<dbReference type="InterPro" id="IPR002869">
    <property type="entry name" value="Pyrv_flavodox_OxRed_cen"/>
</dbReference>
<dbReference type="FunFam" id="3.40.50.920:FF:000009">
    <property type="entry name" value="2-oxoglutarate ferredoxin oxidoreductase subunit alpha"/>
    <property type="match status" value="1"/>
</dbReference>
<dbReference type="PANTHER" id="PTHR32154:SF20">
    <property type="entry name" value="2-OXOGLUTARATE OXIDOREDUCTASE SUBUNIT KORA"/>
    <property type="match status" value="1"/>
</dbReference>
<dbReference type="OrthoDB" id="9794954at2"/>
<evidence type="ECO:0000256" key="1">
    <source>
        <dbReference type="ARBA" id="ARBA00023002"/>
    </source>
</evidence>
<dbReference type="AlphaFoldDB" id="A0A0C7NYX7"/>
<dbReference type="InterPro" id="IPR019752">
    <property type="entry name" value="Pyrv/ketoisovalerate_OxRed_cat"/>
</dbReference>
<dbReference type="SUPFAM" id="SSF53323">
    <property type="entry name" value="Pyruvate-ferredoxin oxidoreductase, PFOR, domain III"/>
    <property type="match status" value="1"/>
</dbReference>
<dbReference type="STRING" id="1006576.DTL3_1174"/>
<dbReference type="Gene3D" id="3.40.920.10">
    <property type="entry name" value="Pyruvate-ferredoxin oxidoreductase, PFOR, domain III"/>
    <property type="match status" value="1"/>
</dbReference>
<keyword evidence="5" id="KW-1185">Reference proteome</keyword>
<dbReference type="InterPro" id="IPR002880">
    <property type="entry name" value="Pyrv_Fd/Flavodoxin_OxRdtase_N"/>
</dbReference>
<feature type="domain" description="Pyruvate/ketoisovalerate oxidoreductase catalytic" evidence="2">
    <location>
        <begin position="17"/>
        <end position="175"/>
    </location>
</feature>
<reference evidence="5" key="1">
    <citation type="submission" date="2014-11" db="EMBL/GenBank/DDBJ databases">
        <authorList>
            <person name="Wibberg D."/>
        </authorList>
    </citation>
    <scope>NUCLEOTIDE SEQUENCE [LARGE SCALE GENOMIC DNA]</scope>
    <source>
        <strain evidence="5">L3</strain>
    </source>
</reference>
<dbReference type="GO" id="GO:0016903">
    <property type="term" value="F:oxidoreductase activity, acting on the aldehyde or oxo group of donors"/>
    <property type="evidence" value="ECO:0007669"/>
    <property type="project" value="InterPro"/>
</dbReference>
<dbReference type="Pfam" id="PF01855">
    <property type="entry name" value="POR_N"/>
    <property type="match status" value="1"/>
</dbReference>
<dbReference type="SUPFAM" id="SSF52922">
    <property type="entry name" value="TK C-terminal domain-like"/>
    <property type="match status" value="1"/>
</dbReference>
<dbReference type="RefSeq" id="WP_045087918.1">
    <property type="nucleotide sequence ID" value="NZ_LN824141.1"/>
</dbReference>
<proteinExistence type="predicted"/>
<dbReference type="NCBIfam" id="TIGR03710">
    <property type="entry name" value="OAFO_sf"/>
    <property type="match status" value="1"/>
</dbReference>
<dbReference type="FunFam" id="3.40.50.970:FF:000022">
    <property type="entry name" value="2-oxoglutarate ferredoxin oxidoreductase alpha subunit"/>
    <property type="match status" value="1"/>
</dbReference>
<dbReference type="PATRIC" id="fig|1006576.9.peg.1176"/>
<gene>
    <name evidence="4" type="ORF">DTL3_1174</name>
</gene>
<feature type="domain" description="Pyruvate flavodoxin/ferredoxin oxidoreductase pyrimidine binding" evidence="3">
    <location>
        <begin position="211"/>
        <end position="446"/>
    </location>
</feature>
<keyword evidence="1" id="KW-0560">Oxidoreductase</keyword>
<dbReference type="Gene3D" id="3.40.50.920">
    <property type="match status" value="1"/>
</dbReference>
<dbReference type="PANTHER" id="PTHR32154">
    <property type="entry name" value="PYRUVATE-FLAVODOXIN OXIDOREDUCTASE-RELATED"/>
    <property type="match status" value="1"/>
</dbReference>
<dbReference type="Gene3D" id="3.40.50.970">
    <property type="match status" value="1"/>
</dbReference>
<accession>A0A0C7NYX7</accession>
<dbReference type="HOGENOM" id="CLU_017038_1_0_0"/>
<name>A0A0C7NYX7_DEFTU</name>
<keyword evidence="4" id="KW-0670">Pyruvate</keyword>
<dbReference type="InterPro" id="IPR009014">
    <property type="entry name" value="Transketo_C/PFOR_II"/>
</dbReference>
<sequence>MNSTLKEEVSIVLSGEAGQGIQTIESLLTYILKREGYYVFATKEYMSRIRGGSNSTEIRVSSRPVNSFVEKIDILIPLSKNSVTHLGKRVSDNTFIVADNESLKLEMDNLIDVPLLKIANDLGNPIFANVVAVGVVLGLFGIRIKTIEDYLIETFGQKGKEIVEGNIQAASKGYQIGKELRDKGKIVIDIETNDQLKEDLLLSGTDAVALGALAGGCDSVFAYPMTPGTGVLTAMANFSKDFDIVVEQAEDEIAAINMALGSWYAGGRAMVTTSDGGFALMEEGVSLAGMIESPVVIHLGQRPAPATGLPTRTAQEALNLVIHAGHGEFPRIVYAPGTLEQAFYLTQKAFNMADKYQVPVFILTDQFFVDSYSNVKKFDLSDIKIEKHFVETDEDYKRYDLSKAVKGVSPRGIPNFGKGLIVVDSDEHDEYGHITENLEIRVKMVDKRLKKFEAINDEIISPELVGDEDYEYLIVCWGSNYHVVKEVIESIKDKKIAMLHFSQVFPLDKDAVKYLENAKKVIDVENNATGQFARLFKAETGVSIDSKILKYNGMPFSVEELKVKITEKLRGNYNVK</sequence>
<dbReference type="InterPro" id="IPR050722">
    <property type="entry name" value="Pyruvate:ferred/Flavod_OxRd"/>
</dbReference>
<dbReference type="GO" id="GO:0006979">
    <property type="term" value="P:response to oxidative stress"/>
    <property type="evidence" value="ECO:0007669"/>
    <property type="project" value="TreeGrafter"/>
</dbReference>
<evidence type="ECO:0000259" key="3">
    <source>
        <dbReference type="Pfam" id="PF01855"/>
    </source>
</evidence>
<dbReference type="EMBL" id="LN824141">
    <property type="protein sequence ID" value="CEP78478.1"/>
    <property type="molecule type" value="Genomic_DNA"/>
</dbReference>
<dbReference type="InterPro" id="IPR029061">
    <property type="entry name" value="THDP-binding"/>
</dbReference>
<dbReference type="InterPro" id="IPR022367">
    <property type="entry name" value="2-oxoacid/accept_OxRdtase_asu"/>
</dbReference>
<dbReference type="KEGG" id="dtn:DTL3_1174"/>
<dbReference type="SUPFAM" id="SSF52518">
    <property type="entry name" value="Thiamin diphosphate-binding fold (THDP-binding)"/>
    <property type="match status" value="1"/>
</dbReference>
<dbReference type="CDD" id="cd07034">
    <property type="entry name" value="TPP_PYR_PFOR_IOR-alpha_like"/>
    <property type="match status" value="1"/>
</dbReference>
<evidence type="ECO:0000259" key="2">
    <source>
        <dbReference type="Pfam" id="PF01558"/>
    </source>
</evidence>
<evidence type="ECO:0000313" key="4">
    <source>
        <dbReference type="EMBL" id="CEP78478.1"/>
    </source>
</evidence>
<dbReference type="Pfam" id="PF01558">
    <property type="entry name" value="POR"/>
    <property type="match status" value="1"/>
</dbReference>
<dbReference type="Proteomes" id="UP000032809">
    <property type="component" value="Chromosome I"/>
</dbReference>